<feature type="region of interest" description="Disordered" evidence="1">
    <location>
        <begin position="1"/>
        <end position="34"/>
    </location>
</feature>
<reference evidence="2 3" key="1">
    <citation type="submission" date="2024-05" db="EMBL/GenBank/DDBJ databases">
        <title>Genome sequencing and assembly of Indian major carp, Cirrhinus mrigala (Hamilton, 1822).</title>
        <authorList>
            <person name="Mohindra V."/>
            <person name="Chowdhury L.M."/>
            <person name="Lal K."/>
            <person name="Jena J.K."/>
        </authorList>
    </citation>
    <scope>NUCLEOTIDE SEQUENCE [LARGE SCALE GENOMIC DNA]</scope>
    <source>
        <strain evidence="2">CM1030</strain>
        <tissue evidence="2">Blood</tissue>
    </source>
</reference>
<organism evidence="2 3">
    <name type="scientific">Cirrhinus mrigala</name>
    <name type="common">Mrigala</name>
    <dbReference type="NCBI Taxonomy" id="683832"/>
    <lineage>
        <taxon>Eukaryota</taxon>
        <taxon>Metazoa</taxon>
        <taxon>Chordata</taxon>
        <taxon>Craniata</taxon>
        <taxon>Vertebrata</taxon>
        <taxon>Euteleostomi</taxon>
        <taxon>Actinopterygii</taxon>
        <taxon>Neopterygii</taxon>
        <taxon>Teleostei</taxon>
        <taxon>Ostariophysi</taxon>
        <taxon>Cypriniformes</taxon>
        <taxon>Cyprinidae</taxon>
        <taxon>Labeoninae</taxon>
        <taxon>Labeonini</taxon>
        <taxon>Cirrhinus</taxon>
    </lineage>
</organism>
<evidence type="ECO:0000256" key="1">
    <source>
        <dbReference type="SAM" id="MobiDB-lite"/>
    </source>
</evidence>
<evidence type="ECO:0000313" key="2">
    <source>
        <dbReference type="EMBL" id="KAL0197981.1"/>
    </source>
</evidence>
<dbReference type="EMBL" id="JAMKFB020000003">
    <property type="protein sequence ID" value="KAL0197981.1"/>
    <property type="molecule type" value="Genomic_DNA"/>
</dbReference>
<gene>
    <name evidence="2" type="ORF">M9458_006521</name>
</gene>
<proteinExistence type="predicted"/>
<evidence type="ECO:0000313" key="3">
    <source>
        <dbReference type="Proteomes" id="UP001529510"/>
    </source>
</evidence>
<protein>
    <submittedName>
        <fullName evidence="2">Uncharacterized protein</fullName>
    </submittedName>
</protein>
<name>A0ABD0RHN7_CIRMR</name>
<sequence length="102" mass="11173">MPFIVESDQEEDAGQDLGRKPLLSGLGGPSSQPNLSAMLGEEFRHLSMLRLCRSPIQSSRVQNPSPLMPSHEDLIDKSSCHRPAKLLIPTLNCVSPLDLSPR</sequence>
<feature type="non-terminal residue" evidence="2">
    <location>
        <position position="102"/>
    </location>
</feature>
<comment type="caution">
    <text evidence="2">The sequence shown here is derived from an EMBL/GenBank/DDBJ whole genome shotgun (WGS) entry which is preliminary data.</text>
</comment>
<dbReference type="AlphaFoldDB" id="A0ABD0RHN7"/>
<dbReference type="Proteomes" id="UP001529510">
    <property type="component" value="Unassembled WGS sequence"/>
</dbReference>
<keyword evidence="3" id="KW-1185">Reference proteome</keyword>
<accession>A0ABD0RHN7</accession>